<dbReference type="AlphaFoldDB" id="A0AAN7T5A0"/>
<evidence type="ECO:0000313" key="3">
    <source>
        <dbReference type="Proteomes" id="UP001309876"/>
    </source>
</evidence>
<proteinExistence type="predicted"/>
<sequence>MKLSAVKWLAYLTAMASWKTPTPTQDLATQPSTSQPLNPREENAANAGGPFWPFGFPTTNIFITDDGPVELTEARLGTSTQTVTIDVTRNTIMRTTTVTGTDLIAEPEEPDILTTTPPAEPLDETSTTTSHEASSTTSSSESSTTSRSTSTSSSSSSISSTTTSTSSSSTSSSSTASACAYGPLSLPTDIDKTISAWMAQFPFTILTTSETTSTTTSSSTSTPSTTTSSKGTSASKETTPSTITPAPSTTASFVAPHVPPFVPDADPAFSSSLSAESVSRAASVSSAAAAEATSISQHWGVKSFPKDIPFDWLPKTDQTDDGYLCVAEPDKTNIDKDIWGTDWELQPFSIDNGWEDTDPDQTLVEEFCDMLVDNSVDVTYDGKVQGACAVYSRGACIREENGECAMYEHKPVAANEATVVFAVTYKANSPKCGEEHNKSTNYVDMGRKKCKEKLNKNLINKCKFDKKPKQDSNVYKSFPVLGGTYWDGCMQYTIVAVKNPPKAGF</sequence>
<dbReference type="EMBL" id="JAVRRJ010000001">
    <property type="protein sequence ID" value="KAK5090748.1"/>
    <property type="molecule type" value="Genomic_DNA"/>
</dbReference>
<feature type="region of interest" description="Disordered" evidence="1">
    <location>
        <begin position="98"/>
        <end position="180"/>
    </location>
</feature>
<reference evidence="2 3" key="1">
    <citation type="submission" date="2023-08" db="EMBL/GenBank/DDBJ databases">
        <title>Black Yeasts Isolated from many extreme environments.</title>
        <authorList>
            <person name="Coleine C."/>
            <person name="Stajich J.E."/>
            <person name="Selbmann L."/>
        </authorList>
    </citation>
    <scope>NUCLEOTIDE SEQUENCE [LARGE SCALE GENOMIC DNA]</scope>
    <source>
        <strain evidence="2 3">CCFEE 5910</strain>
    </source>
</reference>
<organism evidence="2 3">
    <name type="scientific">Lithohypha guttulata</name>
    <dbReference type="NCBI Taxonomy" id="1690604"/>
    <lineage>
        <taxon>Eukaryota</taxon>
        <taxon>Fungi</taxon>
        <taxon>Dikarya</taxon>
        <taxon>Ascomycota</taxon>
        <taxon>Pezizomycotina</taxon>
        <taxon>Eurotiomycetes</taxon>
        <taxon>Chaetothyriomycetidae</taxon>
        <taxon>Chaetothyriales</taxon>
        <taxon>Trichomeriaceae</taxon>
        <taxon>Lithohypha</taxon>
    </lineage>
</organism>
<feature type="region of interest" description="Disordered" evidence="1">
    <location>
        <begin position="20"/>
        <end position="51"/>
    </location>
</feature>
<protein>
    <submittedName>
        <fullName evidence="2">Uncharacterized protein</fullName>
    </submittedName>
</protein>
<evidence type="ECO:0000256" key="1">
    <source>
        <dbReference type="SAM" id="MobiDB-lite"/>
    </source>
</evidence>
<name>A0AAN7T5A0_9EURO</name>
<accession>A0AAN7T5A0</accession>
<keyword evidence="3" id="KW-1185">Reference proteome</keyword>
<feature type="region of interest" description="Disordered" evidence="1">
    <location>
        <begin position="210"/>
        <end position="250"/>
    </location>
</feature>
<comment type="caution">
    <text evidence="2">The sequence shown here is derived from an EMBL/GenBank/DDBJ whole genome shotgun (WGS) entry which is preliminary data.</text>
</comment>
<dbReference type="Proteomes" id="UP001309876">
    <property type="component" value="Unassembled WGS sequence"/>
</dbReference>
<feature type="compositionally biased region" description="Low complexity" evidence="1">
    <location>
        <begin position="124"/>
        <end position="178"/>
    </location>
</feature>
<gene>
    <name evidence="2" type="ORF">LTR05_000924</name>
</gene>
<feature type="compositionally biased region" description="Polar residues" evidence="1">
    <location>
        <begin position="20"/>
        <end position="37"/>
    </location>
</feature>
<evidence type="ECO:0000313" key="2">
    <source>
        <dbReference type="EMBL" id="KAK5090748.1"/>
    </source>
</evidence>